<evidence type="ECO:0000313" key="2">
    <source>
        <dbReference type="Proteomes" id="UP001056120"/>
    </source>
</evidence>
<reference evidence="2" key="1">
    <citation type="journal article" date="2022" name="Mol. Ecol. Resour.">
        <title>The genomes of chicory, endive, great burdock and yacon provide insights into Asteraceae palaeo-polyploidization history and plant inulin production.</title>
        <authorList>
            <person name="Fan W."/>
            <person name="Wang S."/>
            <person name="Wang H."/>
            <person name="Wang A."/>
            <person name="Jiang F."/>
            <person name="Liu H."/>
            <person name="Zhao H."/>
            <person name="Xu D."/>
            <person name="Zhang Y."/>
        </authorList>
    </citation>
    <scope>NUCLEOTIDE SEQUENCE [LARGE SCALE GENOMIC DNA]</scope>
    <source>
        <strain evidence="2">cv. Yunnan</strain>
    </source>
</reference>
<protein>
    <submittedName>
        <fullName evidence="1">Uncharacterized protein</fullName>
    </submittedName>
</protein>
<sequence length="977" mass="111610">MASSSYSAPASSFSSWSYDVFLSFRGEDTRKTFVDHLYSALNQRLIRTYKDDKTLPRGESIGPSLFKAIEESKIAVIIFSENYADSSWCLEELAHIMKCKDERDLIVMPVFYDVDPSDVRKQKRKFGEAFAKHEVESITKAESWRKALVDASKIAGWEPKNIANGHESTVIKRIVDTILDRLLSSTSEFDEDLIGMEARLQDLKTRLEVGSGGVRMVGIWGVGGGGKTTLANYAYMEISRHFEGHCIVENIREESHKYGLKKLQENILSAIFKTKVEVNSITEGKSKLKRMLCHSSVLILLDDVDDADQLEVLAGSHSWFGSGSRIMITTRDEHLLRTHKVDEVYRVRLLSNEEAIQLFNKRAYNKKKPVKDYEILSSSMVSYAAGLPLALKLLGSFLYDKDKREWMSTLARLKDIPETKILEQLKISYDGLETMEKRLFLDIACFFRGKSAKYNDDAIEILEACGLHPDIGITILRQKALINIVDSKFDMHDLVQEMGHYIVRGEHPNNPEKHSRVWKQEEINDMCLGDATMVNHKIEAIMYHARERHVGLNLSNIVSNMKKLRWLSLSTHHDEFVEGPNFLSNELRYIHWGSYPASPFPTNFQPLMLVVLRMHYSFQKELWKGYTRLPHLKVLELMYMKKLLRTPDFDGLQCLQKLTICGCLELEEIHPSLGNHRCLEYINVSNCIKLKKFPTIVHMEKLETLEINGCQAMLEFPKIQTNMGSLVNLYLGRNGIEVLPSSIGVRCTYLLSLHLVDCFNLKGIDFNFHALKHLKEFKYDGVRLLESMLQGNSIENHSMVLRLQGIEIAKGFSPPLLRGSRCRLQLPENWSIDFSGLVFCAVVIDDFDLIPSLISMKHLVSGIVSEDDVVWEASDMDGDKYTLVWYVSFGSLRHTTWWDETKNAVSLSIDSTYNGDSYSIDNPILCSGFGVRLVGGSETSTFQEESEFSHYTPIVDILQDSQYALHIWFKSTYDDIN</sequence>
<reference evidence="1 2" key="2">
    <citation type="journal article" date="2022" name="Mol. Ecol. Resour.">
        <title>The genomes of chicory, endive, great burdock and yacon provide insights into Asteraceae paleo-polyploidization history and plant inulin production.</title>
        <authorList>
            <person name="Fan W."/>
            <person name="Wang S."/>
            <person name="Wang H."/>
            <person name="Wang A."/>
            <person name="Jiang F."/>
            <person name="Liu H."/>
            <person name="Zhao H."/>
            <person name="Xu D."/>
            <person name="Zhang Y."/>
        </authorList>
    </citation>
    <scope>NUCLEOTIDE SEQUENCE [LARGE SCALE GENOMIC DNA]</scope>
    <source>
        <strain evidence="2">cv. Yunnan</strain>
        <tissue evidence="1">Leaves</tissue>
    </source>
</reference>
<accession>A0ACB9EWH3</accession>
<keyword evidence="2" id="KW-1185">Reference proteome</keyword>
<gene>
    <name evidence="1" type="ORF">L1987_53516</name>
</gene>
<name>A0ACB9EWH3_9ASTR</name>
<dbReference type="Proteomes" id="UP001056120">
    <property type="component" value="Linkage Group LG17"/>
</dbReference>
<comment type="caution">
    <text evidence="1">The sequence shown here is derived from an EMBL/GenBank/DDBJ whole genome shotgun (WGS) entry which is preliminary data.</text>
</comment>
<evidence type="ECO:0000313" key="1">
    <source>
        <dbReference type="EMBL" id="KAI3763066.1"/>
    </source>
</evidence>
<proteinExistence type="predicted"/>
<organism evidence="1 2">
    <name type="scientific">Smallanthus sonchifolius</name>
    <dbReference type="NCBI Taxonomy" id="185202"/>
    <lineage>
        <taxon>Eukaryota</taxon>
        <taxon>Viridiplantae</taxon>
        <taxon>Streptophyta</taxon>
        <taxon>Embryophyta</taxon>
        <taxon>Tracheophyta</taxon>
        <taxon>Spermatophyta</taxon>
        <taxon>Magnoliopsida</taxon>
        <taxon>eudicotyledons</taxon>
        <taxon>Gunneridae</taxon>
        <taxon>Pentapetalae</taxon>
        <taxon>asterids</taxon>
        <taxon>campanulids</taxon>
        <taxon>Asterales</taxon>
        <taxon>Asteraceae</taxon>
        <taxon>Asteroideae</taxon>
        <taxon>Heliantheae alliance</taxon>
        <taxon>Millerieae</taxon>
        <taxon>Smallanthus</taxon>
    </lineage>
</organism>
<dbReference type="EMBL" id="CM042034">
    <property type="protein sequence ID" value="KAI3763066.1"/>
    <property type="molecule type" value="Genomic_DNA"/>
</dbReference>